<name>A0A8H6UWW3_9EURO</name>
<accession>A0A8H6UWW3</accession>
<gene>
    <name evidence="6" type="ORF">CNMCM6106_004032</name>
</gene>
<dbReference type="Gene3D" id="3.40.462.20">
    <property type="match status" value="1"/>
</dbReference>
<comment type="caution">
    <text evidence="6">The sequence shown here is derived from an EMBL/GenBank/DDBJ whole genome shotgun (WGS) entry which is preliminary data.</text>
</comment>
<dbReference type="GO" id="GO:0016491">
    <property type="term" value="F:oxidoreductase activity"/>
    <property type="evidence" value="ECO:0007669"/>
    <property type="project" value="UniProtKB-KW"/>
</dbReference>
<evidence type="ECO:0000256" key="4">
    <source>
        <dbReference type="ARBA" id="ARBA00023002"/>
    </source>
</evidence>
<evidence type="ECO:0000256" key="3">
    <source>
        <dbReference type="ARBA" id="ARBA00022827"/>
    </source>
</evidence>
<comment type="cofactor">
    <cofactor evidence="1">
        <name>FAD</name>
        <dbReference type="ChEBI" id="CHEBI:57692"/>
    </cofactor>
</comment>
<keyword evidence="2" id="KW-0285">Flavoprotein</keyword>
<evidence type="ECO:0000256" key="2">
    <source>
        <dbReference type="ARBA" id="ARBA00022630"/>
    </source>
</evidence>
<dbReference type="GO" id="GO:0050660">
    <property type="term" value="F:flavin adenine dinucleotide binding"/>
    <property type="evidence" value="ECO:0007669"/>
    <property type="project" value="InterPro"/>
</dbReference>
<dbReference type="InterPro" id="IPR012951">
    <property type="entry name" value="BBE"/>
</dbReference>
<proteinExistence type="predicted"/>
<reference evidence="6" key="1">
    <citation type="submission" date="2020-06" db="EMBL/GenBank/DDBJ databases">
        <title>Draft genome sequences of strains closely related to Aspergillus parafelis and Aspergillus hiratsukae.</title>
        <authorList>
            <person name="Dos Santos R.A.C."/>
            <person name="Rivero-Menendez O."/>
            <person name="Steenwyk J.L."/>
            <person name="Mead M.E."/>
            <person name="Goldman G.H."/>
            <person name="Alastruey-Izquierdo A."/>
            <person name="Rokas A."/>
        </authorList>
    </citation>
    <scope>NUCLEOTIDE SEQUENCE</scope>
    <source>
        <strain evidence="6">CNM-CM6106</strain>
    </source>
</reference>
<dbReference type="PANTHER" id="PTHR42973">
    <property type="entry name" value="BINDING OXIDOREDUCTASE, PUTATIVE (AFU_ORTHOLOGUE AFUA_1G17690)-RELATED"/>
    <property type="match status" value="1"/>
</dbReference>
<protein>
    <recommendedName>
        <fullName evidence="5">Berberine/berberine-like domain-containing protein</fullName>
    </recommendedName>
</protein>
<dbReference type="Gene3D" id="3.30.465.10">
    <property type="match status" value="1"/>
</dbReference>
<sequence>MAPRSDCDAAVIANWLGRTGDGRNEEVYWAARGAGPAFPGVVTRFHLRLLPYYRDGVRSSGYVYPARLYRPVFSWVLSMVPGLDQDTEITALSQFSDGELCFSVFLVCMKETSGQAAEALQTLHETRIPGALTEWFCQEDSLENLYRQKAKSNPQEHRWCSNNTYLESKADVVDILEEAFLTLPSAASYAFWCPITPTSRRKLPDMAFSMQSDYYFAVYAGWKDEADDERCQSWLRLVMDKIKPHGIGAYIGDSDFDVRPDRYWAKDNESRLKEIRRRWDPDGRFCGVP</sequence>
<dbReference type="Proteomes" id="UP000662466">
    <property type="component" value="Unassembled WGS sequence"/>
</dbReference>
<dbReference type="PANTHER" id="PTHR42973:SF39">
    <property type="entry name" value="FAD-BINDING PCMH-TYPE DOMAIN-CONTAINING PROTEIN"/>
    <property type="match status" value="1"/>
</dbReference>
<evidence type="ECO:0000259" key="5">
    <source>
        <dbReference type="Pfam" id="PF08031"/>
    </source>
</evidence>
<organism evidence="6 7">
    <name type="scientific">Aspergillus hiratsukae</name>
    <dbReference type="NCBI Taxonomy" id="1194566"/>
    <lineage>
        <taxon>Eukaryota</taxon>
        <taxon>Fungi</taxon>
        <taxon>Dikarya</taxon>
        <taxon>Ascomycota</taxon>
        <taxon>Pezizomycotina</taxon>
        <taxon>Eurotiomycetes</taxon>
        <taxon>Eurotiomycetidae</taxon>
        <taxon>Eurotiales</taxon>
        <taxon>Aspergillaceae</taxon>
        <taxon>Aspergillus</taxon>
        <taxon>Aspergillus subgen. Fumigati</taxon>
    </lineage>
</organism>
<feature type="domain" description="Berberine/berberine-like" evidence="5">
    <location>
        <begin position="251"/>
        <end position="285"/>
    </location>
</feature>
<keyword evidence="4" id="KW-0560">Oxidoreductase</keyword>
<dbReference type="AlphaFoldDB" id="A0A8H6UWW3"/>
<dbReference type="EMBL" id="JACBAF010002054">
    <property type="protein sequence ID" value="KAF7169075.1"/>
    <property type="molecule type" value="Genomic_DNA"/>
</dbReference>
<dbReference type="Pfam" id="PF08031">
    <property type="entry name" value="BBE"/>
    <property type="match status" value="1"/>
</dbReference>
<evidence type="ECO:0000256" key="1">
    <source>
        <dbReference type="ARBA" id="ARBA00001974"/>
    </source>
</evidence>
<evidence type="ECO:0000313" key="6">
    <source>
        <dbReference type="EMBL" id="KAF7169075.1"/>
    </source>
</evidence>
<evidence type="ECO:0000313" key="7">
    <source>
        <dbReference type="Proteomes" id="UP000662466"/>
    </source>
</evidence>
<dbReference type="InterPro" id="IPR016169">
    <property type="entry name" value="FAD-bd_PCMH_sub2"/>
</dbReference>
<dbReference type="InterPro" id="IPR050416">
    <property type="entry name" value="FAD-linked_Oxidoreductase"/>
</dbReference>
<keyword evidence="3" id="KW-0274">FAD</keyword>